<dbReference type="VEuPathDB" id="PiroplasmaDB:BEWA_005690"/>
<feature type="signal peptide" evidence="3">
    <location>
        <begin position="1"/>
        <end position="21"/>
    </location>
</feature>
<organism evidence="5 6">
    <name type="scientific">Theileria equi strain WA</name>
    <dbReference type="NCBI Taxonomy" id="1537102"/>
    <lineage>
        <taxon>Eukaryota</taxon>
        <taxon>Sar</taxon>
        <taxon>Alveolata</taxon>
        <taxon>Apicomplexa</taxon>
        <taxon>Aconoidasida</taxon>
        <taxon>Piroplasmida</taxon>
        <taxon>Theileriidae</taxon>
        <taxon>Theileria</taxon>
    </lineage>
</organism>
<name>L0B1N1_THEEQ</name>
<gene>
    <name evidence="5" type="ORF">BEWA_005690</name>
</gene>
<keyword evidence="2" id="KW-1133">Transmembrane helix</keyword>
<keyword evidence="3" id="KW-0732">Signal</keyword>
<dbReference type="InterPro" id="IPR036383">
    <property type="entry name" value="TSP1_rpt_sf"/>
</dbReference>
<dbReference type="InterPro" id="IPR050525">
    <property type="entry name" value="ECM_Assembly_Org"/>
</dbReference>
<dbReference type="OrthoDB" id="446173at2759"/>
<dbReference type="Proteomes" id="UP000031512">
    <property type="component" value="Chromosome 3"/>
</dbReference>
<feature type="region of interest" description="Disordered" evidence="1">
    <location>
        <begin position="471"/>
        <end position="491"/>
    </location>
</feature>
<dbReference type="eggNOG" id="ENOG502RSYT">
    <property type="taxonomic scope" value="Eukaryota"/>
</dbReference>
<dbReference type="PANTHER" id="PTHR24020:SF84">
    <property type="entry name" value="VWFA DOMAIN-CONTAINING PROTEIN"/>
    <property type="match status" value="1"/>
</dbReference>
<keyword evidence="2" id="KW-0812">Transmembrane</keyword>
<dbReference type="Gene3D" id="2.20.100.10">
    <property type="entry name" value="Thrombospondin type-1 (TSP1) repeat"/>
    <property type="match status" value="1"/>
</dbReference>
<evidence type="ECO:0000313" key="6">
    <source>
        <dbReference type="Proteomes" id="UP000031512"/>
    </source>
</evidence>
<dbReference type="PANTHER" id="PTHR24020">
    <property type="entry name" value="COLLAGEN ALPHA"/>
    <property type="match status" value="1"/>
</dbReference>
<reference evidence="5 6" key="1">
    <citation type="journal article" date="2012" name="BMC Genomics">
        <title>Comparative genomic analysis and phylogenetic position of Theileria equi.</title>
        <authorList>
            <person name="Kappmeyer L.S."/>
            <person name="Thiagarajan M."/>
            <person name="Herndon D.R."/>
            <person name="Ramsay J.D."/>
            <person name="Caler E."/>
            <person name="Djikeng A."/>
            <person name="Gillespie J.J."/>
            <person name="Lau A.O."/>
            <person name="Roalson E.H."/>
            <person name="Silva J.C."/>
            <person name="Silva M.G."/>
            <person name="Suarez C.E."/>
            <person name="Ueti M.W."/>
            <person name="Nene V.M."/>
            <person name="Mealey R.H."/>
            <person name="Knowles D.P."/>
            <person name="Brayton K.A."/>
        </authorList>
    </citation>
    <scope>NUCLEOTIDE SEQUENCE [LARGE SCALE GENOMIC DNA]</scope>
    <source>
        <strain evidence="5 6">WA</strain>
    </source>
</reference>
<dbReference type="RefSeq" id="XP_004830827.1">
    <property type="nucleotide sequence ID" value="XM_004830770.1"/>
</dbReference>
<keyword evidence="6" id="KW-1185">Reference proteome</keyword>
<dbReference type="SMART" id="SM00327">
    <property type="entry name" value="VWA"/>
    <property type="match status" value="1"/>
</dbReference>
<evidence type="ECO:0000256" key="3">
    <source>
        <dbReference type="SAM" id="SignalP"/>
    </source>
</evidence>
<dbReference type="InterPro" id="IPR036465">
    <property type="entry name" value="vWFA_dom_sf"/>
</dbReference>
<feature type="transmembrane region" description="Helical" evidence="2">
    <location>
        <begin position="530"/>
        <end position="553"/>
    </location>
</feature>
<dbReference type="AlphaFoldDB" id="L0B1N1"/>
<dbReference type="Pfam" id="PF00092">
    <property type="entry name" value="VWA"/>
    <property type="match status" value="1"/>
</dbReference>
<dbReference type="PRINTS" id="PR00453">
    <property type="entry name" value="VWFADOMAIN"/>
</dbReference>
<feature type="compositionally biased region" description="Acidic residues" evidence="1">
    <location>
        <begin position="471"/>
        <end position="481"/>
    </location>
</feature>
<proteinExistence type="predicted"/>
<dbReference type="SUPFAM" id="SSF53300">
    <property type="entry name" value="vWA-like"/>
    <property type="match status" value="1"/>
</dbReference>
<dbReference type="PROSITE" id="PS50234">
    <property type="entry name" value="VWFA"/>
    <property type="match status" value="1"/>
</dbReference>
<accession>L0B1N1</accession>
<feature type="compositionally biased region" description="Low complexity" evidence="1">
    <location>
        <begin position="429"/>
        <end position="442"/>
    </location>
</feature>
<evidence type="ECO:0000259" key="4">
    <source>
        <dbReference type="PROSITE" id="PS50234"/>
    </source>
</evidence>
<evidence type="ECO:0000313" key="5">
    <source>
        <dbReference type="EMBL" id="AFZ81161.1"/>
    </source>
</evidence>
<evidence type="ECO:0000256" key="2">
    <source>
        <dbReference type="SAM" id="Phobius"/>
    </source>
</evidence>
<evidence type="ECO:0000256" key="1">
    <source>
        <dbReference type="SAM" id="MobiDB-lite"/>
    </source>
</evidence>
<feature type="region of interest" description="Disordered" evidence="1">
    <location>
        <begin position="403"/>
        <end position="455"/>
    </location>
</feature>
<feature type="compositionally biased region" description="Low complexity" evidence="1">
    <location>
        <begin position="407"/>
        <end position="419"/>
    </location>
</feature>
<protein>
    <recommendedName>
        <fullName evidence="4">VWFA domain-containing protein</fullName>
    </recommendedName>
</protein>
<sequence length="596" mass="65233">MAGKTTLFALLAIIAISKVHNSELNLPILGLSSPSSSGLHSRYGLGSGYSRSSTGTGSSSTSSALPSAHNASRVDKVINDLKTTKILEKCKATPHDFVLVVDESGSITHDHWVREIMDFVSIVAKALEAGNQRNRLSIVQFSHTPKMVMDLTNFESSKVSDIKNAIQEMFSSGNRTFGTTYTGSALKFVRENILDKEKRFTLDMVGRSPVREKKNQVVILLTDGAANDYDVAERESLIARFNGVHFLVFGIGLFNNLECRKLVGCSQYGVCNEFIKANWENMFAQITHLFKRVCDTSVRNAVCLERWEAFGECSKKCGGGIQYAKFLGATTLSEATRGTDGIMGLTCEQQYDSVSNKFRSCNTQPCVDTVPTTIQEHVQKPVEDKSVQRESSTGESGALEALLGDINDNTDSDTSTNGSLETDEHDSPDSGSHSESNSSDDFFSFKHGSNNEDHIEPDHEVEVDSHYDQDVEHDEAEEEGADLAQPESASSDSIIEQGTEMGQGQEYEDQTSEETKYNYTRYIGGNRLRVVAVAATVVILTAISITAFSYLFLKGKGKTPLMPDPSDMEFMNAGDGDDVEPSENFQVSNADDGIWA</sequence>
<dbReference type="GeneID" id="15806491"/>
<dbReference type="Gene3D" id="3.40.50.410">
    <property type="entry name" value="von Willebrand factor, type A domain"/>
    <property type="match status" value="1"/>
</dbReference>
<dbReference type="EMBL" id="CP001670">
    <property type="protein sequence ID" value="AFZ81161.1"/>
    <property type="molecule type" value="Genomic_DNA"/>
</dbReference>
<dbReference type="InterPro" id="IPR002035">
    <property type="entry name" value="VWF_A"/>
</dbReference>
<dbReference type="STRING" id="1537102.L0B1N1"/>
<feature type="chain" id="PRO_5003940006" description="VWFA domain-containing protein" evidence="3">
    <location>
        <begin position="22"/>
        <end position="596"/>
    </location>
</feature>
<dbReference type="KEGG" id="beq:BEWA_005690"/>
<feature type="region of interest" description="Disordered" evidence="1">
    <location>
        <begin position="577"/>
        <end position="596"/>
    </location>
</feature>
<feature type="domain" description="VWFA" evidence="4">
    <location>
        <begin position="96"/>
        <end position="293"/>
    </location>
</feature>
<keyword evidence="2" id="KW-0472">Membrane</keyword>